<proteinExistence type="predicted"/>
<dbReference type="OrthoDB" id="10063436at2759"/>
<dbReference type="Gene3D" id="4.10.280.10">
    <property type="entry name" value="Helix-loop-helix DNA-binding domain"/>
    <property type="match status" value="1"/>
</dbReference>
<sequence length="165" mass="18905">MANTNIDTETILNDTLATSNVETSAKTRCRKKRVGKNAARERTRVQQLKMAFTNLQRSLPNVPEDTKLSRLDILLLAINYITHLKKILASTEEIENESSGRQRQEESSVDLQKKQKPLGINEVTKRSKLVAHSQWLYRSSLKRRISIHSTTLARDHVNIADENRQ</sequence>
<name>A0A7M5WVR4_9CNID</name>
<feature type="region of interest" description="Disordered" evidence="1">
    <location>
        <begin position="93"/>
        <end position="114"/>
    </location>
</feature>
<dbReference type="SUPFAM" id="SSF47459">
    <property type="entry name" value="HLH, helix-loop-helix DNA-binding domain"/>
    <property type="match status" value="1"/>
</dbReference>
<dbReference type="PANTHER" id="PTHR23349:SF111">
    <property type="entry name" value="BHLH DOMAIN-CONTAINING PROTEIN"/>
    <property type="match status" value="1"/>
</dbReference>
<organism evidence="3 4">
    <name type="scientific">Clytia hemisphaerica</name>
    <dbReference type="NCBI Taxonomy" id="252671"/>
    <lineage>
        <taxon>Eukaryota</taxon>
        <taxon>Metazoa</taxon>
        <taxon>Cnidaria</taxon>
        <taxon>Hydrozoa</taxon>
        <taxon>Hydroidolina</taxon>
        <taxon>Leptothecata</taxon>
        <taxon>Obeliida</taxon>
        <taxon>Clytiidae</taxon>
        <taxon>Clytia</taxon>
    </lineage>
</organism>
<evidence type="ECO:0000313" key="3">
    <source>
        <dbReference type="EnsemblMetazoa" id="CLYHEMP013903.1"/>
    </source>
</evidence>
<dbReference type="Pfam" id="PF00010">
    <property type="entry name" value="HLH"/>
    <property type="match status" value="1"/>
</dbReference>
<dbReference type="GO" id="GO:0000981">
    <property type="term" value="F:DNA-binding transcription factor activity, RNA polymerase II-specific"/>
    <property type="evidence" value="ECO:0007669"/>
    <property type="project" value="TreeGrafter"/>
</dbReference>
<dbReference type="SMART" id="SM00353">
    <property type="entry name" value="HLH"/>
    <property type="match status" value="1"/>
</dbReference>
<dbReference type="GO" id="GO:0000977">
    <property type="term" value="F:RNA polymerase II transcription regulatory region sequence-specific DNA binding"/>
    <property type="evidence" value="ECO:0007669"/>
    <property type="project" value="TreeGrafter"/>
</dbReference>
<dbReference type="PROSITE" id="PS50888">
    <property type="entry name" value="BHLH"/>
    <property type="match status" value="1"/>
</dbReference>
<dbReference type="EnsemblMetazoa" id="CLYHEMT013903.1">
    <property type="protein sequence ID" value="CLYHEMP013903.1"/>
    <property type="gene ID" value="CLYHEMG013903"/>
</dbReference>
<dbReference type="InterPro" id="IPR050283">
    <property type="entry name" value="E-box_TF_Regulators"/>
</dbReference>
<reference evidence="3" key="1">
    <citation type="submission" date="2021-01" db="UniProtKB">
        <authorList>
            <consortium name="EnsemblMetazoa"/>
        </authorList>
    </citation>
    <scope>IDENTIFICATION</scope>
</reference>
<accession>A0A7M5WVR4</accession>
<dbReference type="GO" id="GO:0046983">
    <property type="term" value="F:protein dimerization activity"/>
    <property type="evidence" value="ECO:0007669"/>
    <property type="project" value="InterPro"/>
</dbReference>
<protein>
    <recommendedName>
        <fullName evidence="2">BHLH domain-containing protein</fullName>
    </recommendedName>
</protein>
<feature type="domain" description="BHLH" evidence="2">
    <location>
        <begin position="32"/>
        <end position="84"/>
    </location>
</feature>
<evidence type="ECO:0000256" key="1">
    <source>
        <dbReference type="SAM" id="MobiDB-lite"/>
    </source>
</evidence>
<dbReference type="Proteomes" id="UP000594262">
    <property type="component" value="Unplaced"/>
</dbReference>
<dbReference type="AlphaFoldDB" id="A0A7M5WVR4"/>
<evidence type="ECO:0000259" key="2">
    <source>
        <dbReference type="PROSITE" id="PS50888"/>
    </source>
</evidence>
<keyword evidence="4" id="KW-1185">Reference proteome</keyword>
<evidence type="ECO:0000313" key="4">
    <source>
        <dbReference type="Proteomes" id="UP000594262"/>
    </source>
</evidence>
<dbReference type="InterPro" id="IPR036638">
    <property type="entry name" value="HLH_DNA-bd_sf"/>
</dbReference>
<dbReference type="PANTHER" id="PTHR23349">
    <property type="entry name" value="BASIC HELIX-LOOP-HELIX TRANSCRIPTION FACTOR, TWIST"/>
    <property type="match status" value="1"/>
</dbReference>
<dbReference type="InterPro" id="IPR011598">
    <property type="entry name" value="bHLH_dom"/>
</dbReference>
<dbReference type="GO" id="GO:0032502">
    <property type="term" value="P:developmental process"/>
    <property type="evidence" value="ECO:0007669"/>
    <property type="project" value="TreeGrafter"/>
</dbReference>